<evidence type="ECO:0000256" key="3">
    <source>
        <dbReference type="ARBA" id="ARBA00022692"/>
    </source>
</evidence>
<organism evidence="14 15">
    <name type="scientific">Cricetulus griseus</name>
    <name type="common">Chinese hamster</name>
    <name type="synonym">Cricetulus barabensis griseus</name>
    <dbReference type="NCBI Taxonomy" id="10029"/>
    <lineage>
        <taxon>Eukaryota</taxon>
        <taxon>Metazoa</taxon>
        <taxon>Chordata</taxon>
        <taxon>Craniata</taxon>
        <taxon>Vertebrata</taxon>
        <taxon>Euteleostomi</taxon>
        <taxon>Mammalia</taxon>
        <taxon>Eutheria</taxon>
        <taxon>Euarchontoglires</taxon>
        <taxon>Glires</taxon>
        <taxon>Rodentia</taxon>
        <taxon>Myomorpha</taxon>
        <taxon>Muroidea</taxon>
        <taxon>Cricetidae</taxon>
        <taxon>Cricetinae</taxon>
        <taxon>Cricetulus</taxon>
    </lineage>
</organism>
<evidence type="ECO:0000256" key="5">
    <source>
        <dbReference type="ARBA" id="ARBA00022989"/>
    </source>
</evidence>
<evidence type="ECO:0000256" key="7">
    <source>
        <dbReference type="ARBA" id="ARBA00023157"/>
    </source>
</evidence>
<keyword evidence="8" id="KW-0325">Glycoprotein</keyword>
<feature type="chain" id="PRO_5039935718" evidence="12">
    <location>
        <begin position="22"/>
        <end position="234"/>
    </location>
</feature>
<feature type="domain" description="Ig-like" evidence="13">
    <location>
        <begin position="16"/>
        <end position="124"/>
    </location>
</feature>
<keyword evidence="2" id="KW-1003">Cell membrane</keyword>
<proteinExistence type="inferred from homology"/>
<dbReference type="SMART" id="SM00409">
    <property type="entry name" value="IG"/>
    <property type="match status" value="1"/>
</dbReference>
<dbReference type="InterPro" id="IPR052331">
    <property type="entry name" value="TIM_domain-containing_protein"/>
</dbReference>
<evidence type="ECO:0000256" key="10">
    <source>
        <dbReference type="ARBA" id="ARBA00038203"/>
    </source>
</evidence>
<keyword evidence="6 11" id="KW-0472">Membrane</keyword>
<dbReference type="InterPro" id="IPR007110">
    <property type="entry name" value="Ig-like_dom"/>
</dbReference>
<keyword evidence="3 11" id="KW-0812">Transmembrane</keyword>
<evidence type="ECO:0000313" key="15">
    <source>
        <dbReference type="RefSeq" id="XP_035303992.1"/>
    </source>
</evidence>
<sequence>MMHLQVFISGLILLLPAFIESFPKVRGVVGHPVTLPCTYSVSHGVSPMCWGRGACFSDKCKDAVILTNGYYVYYERNNRYHLTGKILQGNVSLTIEKVNESDSGLYCCQVEMKQWNVVQTLTISLRIQPGSDPTRNPPTMTKGFYIGIPITLMLLLLVSIMVITIVIISFNNDINDLPLTVNSCYMYINLMILEVQEVVPTPHPQKISTMGLYIGISVSVVLLLLTGILLTISE</sequence>
<keyword evidence="14" id="KW-1185">Reference proteome</keyword>
<evidence type="ECO:0000256" key="4">
    <source>
        <dbReference type="ARBA" id="ARBA00022729"/>
    </source>
</evidence>
<evidence type="ECO:0000256" key="8">
    <source>
        <dbReference type="ARBA" id="ARBA00023180"/>
    </source>
</evidence>
<dbReference type="GO" id="GO:0005886">
    <property type="term" value="C:plasma membrane"/>
    <property type="evidence" value="ECO:0007669"/>
    <property type="project" value="UniProtKB-SubCell"/>
</dbReference>
<dbReference type="GO" id="GO:0001786">
    <property type="term" value="F:phosphatidylserine binding"/>
    <property type="evidence" value="ECO:0007669"/>
    <property type="project" value="TreeGrafter"/>
</dbReference>
<keyword evidence="15" id="KW-0675">Receptor</keyword>
<dbReference type="InterPro" id="IPR013106">
    <property type="entry name" value="Ig_V-set"/>
</dbReference>
<evidence type="ECO:0000256" key="6">
    <source>
        <dbReference type="ARBA" id="ARBA00023136"/>
    </source>
</evidence>
<dbReference type="Pfam" id="PF07686">
    <property type="entry name" value="V-set"/>
    <property type="match status" value="1"/>
</dbReference>
<comment type="similarity">
    <text evidence="10">Belongs to the immunoglobulin superfamily. TIM family.</text>
</comment>
<dbReference type="PROSITE" id="PS50835">
    <property type="entry name" value="IG_LIKE"/>
    <property type="match status" value="1"/>
</dbReference>
<dbReference type="InterPro" id="IPR036179">
    <property type="entry name" value="Ig-like_dom_sf"/>
</dbReference>
<feature type="signal peptide" evidence="12">
    <location>
        <begin position="1"/>
        <end position="21"/>
    </location>
</feature>
<reference evidence="15" key="3">
    <citation type="submission" date="2025-08" db="UniProtKB">
        <authorList>
            <consortium name="RefSeq"/>
        </authorList>
    </citation>
    <scope>IDENTIFICATION</scope>
    <source>
        <strain evidence="15">17A/GY</strain>
        <tissue evidence="15">Liver</tissue>
    </source>
</reference>
<dbReference type="AlphaFoldDB" id="A0A9J7H7G2"/>
<protein>
    <submittedName>
        <fullName evidence="15">Hepatitis A virus cellular receptor 1 homolog isoform X2</fullName>
    </submittedName>
</protein>
<evidence type="ECO:0000256" key="12">
    <source>
        <dbReference type="SAM" id="SignalP"/>
    </source>
</evidence>
<dbReference type="GO" id="GO:0033005">
    <property type="term" value="P:positive regulation of mast cell activation"/>
    <property type="evidence" value="ECO:0007669"/>
    <property type="project" value="TreeGrafter"/>
</dbReference>
<reference evidence="14" key="1">
    <citation type="journal article" date="2018" name="Biotechnol. Bioeng.">
        <title>A reference genome of the Chinese hamster based on a hybrid assembly strategy.</title>
        <authorList>
            <person name="Rupp O."/>
            <person name="MacDonald M.L."/>
            <person name="Li S."/>
            <person name="Dhiman H."/>
            <person name="Polson S."/>
            <person name="Griep S."/>
            <person name="Heffner K."/>
            <person name="Hernandez I."/>
            <person name="Brinkrolf K."/>
            <person name="Jadhav V."/>
            <person name="Samoudi M."/>
            <person name="Hao H."/>
            <person name="Kingham B."/>
            <person name="Goesmann A."/>
            <person name="Betenbaugh M.J."/>
            <person name="Lewis N.E."/>
            <person name="Borth N."/>
            <person name="Lee K.H."/>
        </authorList>
    </citation>
    <scope>NUCLEOTIDE SEQUENCE [LARGE SCALE GENOMIC DNA]</scope>
    <source>
        <strain evidence="14">17A/GY</strain>
    </source>
</reference>
<feature type="transmembrane region" description="Helical" evidence="11">
    <location>
        <begin position="144"/>
        <end position="170"/>
    </location>
</feature>
<dbReference type="Gene3D" id="2.60.40.10">
    <property type="entry name" value="Immunoglobulins"/>
    <property type="match status" value="1"/>
</dbReference>
<dbReference type="GO" id="GO:0001618">
    <property type="term" value="F:virus receptor activity"/>
    <property type="evidence" value="ECO:0007669"/>
    <property type="project" value="TreeGrafter"/>
</dbReference>
<keyword evidence="7" id="KW-1015">Disulfide bond</keyword>
<dbReference type="SUPFAM" id="SSF48726">
    <property type="entry name" value="Immunoglobulin"/>
    <property type="match status" value="1"/>
</dbReference>
<dbReference type="KEGG" id="cge:100768653"/>
<dbReference type="PANTHER" id="PTHR47009">
    <property type="entry name" value="HEPATITIS A VIRUS CELLULAR RECEPTOR 1 HOMOLOG"/>
    <property type="match status" value="1"/>
</dbReference>
<dbReference type="InterPro" id="IPR013783">
    <property type="entry name" value="Ig-like_fold"/>
</dbReference>
<dbReference type="GeneID" id="100768653"/>
<dbReference type="InterPro" id="IPR003599">
    <property type="entry name" value="Ig_sub"/>
</dbReference>
<dbReference type="FunFam" id="2.60.40.10:FF:000774">
    <property type="entry name" value="Hepatitis A virus cellular receptor 1"/>
    <property type="match status" value="1"/>
</dbReference>
<feature type="transmembrane region" description="Helical" evidence="11">
    <location>
        <begin position="212"/>
        <end position="232"/>
    </location>
</feature>
<dbReference type="RefSeq" id="XP_035303992.1">
    <property type="nucleotide sequence ID" value="XM_035448101.1"/>
</dbReference>
<dbReference type="OrthoDB" id="8447307at2759"/>
<keyword evidence="5 11" id="KW-1133">Transmembrane helix</keyword>
<keyword evidence="4 12" id="KW-0732">Signal</keyword>
<name>A0A9J7H7G2_CRIGR</name>
<dbReference type="GO" id="GO:0006911">
    <property type="term" value="P:phagocytosis, engulfment"/>
    <property type="evidence" value="ECO:0007669"/>
    <property type="project" value="TreeGrafter"/>
</dbReference>
<gene>
    <name evidence="15" type="primary">LOC100768653</name>
</gene>
<comment type="subcellular location">
    <subcellularLocation>
        <location evidence="1">Cell membrane</location>
        <topology evidence="1">Single-pass type I membrane protein</topology>
    </subcellularLocation>
</comment>
<evidence type="ECO:0000313" key="14">
    <source>
        <dbReference type="Proteomes" id="UP001108280"/>
    </source>
</evidence>
<evidence type="ECO:0000256" key="2">
    <source>
        <dbReference type="ARBA" id="ARBA00022475"/>
    </source>
</evidence>
<evidence type="ECO:0000256" key="9">
    <source>
        <dbReference type="ARBA" id="ARBA00023319"/>
    </source>
</evidence>
<reference evidence="14" key="2">
    <citation type="journal article" date="2020" name="Biotechnol. Bioeng.">
        <title>Chromosome-scale scaffolds for the Chinese hamster reference genome assembly to facilitate the study of the CHO epigenome.</title>
        <authorList>
            <person name="Hilliard W."/>
            <person name="MacDonald M."/>
            <person name="Lee K.H."/>
        </authorList>
    </citation>
    <scope>NUCLEOTIDE SEQUENCE [LARGE SCALE GENOMIC DNA]</scope>
    <source>
        <strain evidence="14">17A/GY</strain>
    </source>
</reference>
<dbReference type="Proteomes" id="UP001108280">
    <property type="component" value="Chromosome 7"/>
</dbReference>
<accession>A0A9J7H7G2</accession>
<evidence type="ECO:0000259" key="13">
    <source>
        <dbReference type="PROSITE" id="PS50835"/>
    </source>
</evidence>
<evidence type="ECO:0000256" key="11">
    <source>
        <dbReference type="SAM" id="Phobius"/>
    </source>
</evidence>
<dbReference type="PANTHER" id="PTHR47009:SF11">
    <property type="entry name" value="CDNA SEQUENCE BC053393"/>
    <property type="match status" value="1"/>
</dbReference>
<keyword evidence="9" id="KW-0393">Immunoglobulin domain</keyword>
<evidence type="ECO:0000256" key="1">
    <source>
        <dbReference type="ARBA" id="ARBA00004251"/>
    </source>
</evidence>
<dbReference type="GO" id="GO:0009986">
    <property type="term" value="C:cell surface"/>
    <property type="evidence" value="ECO:0007669"/>
    <property type="project" value="TreeGrafter"/>
</dbReference>